<dbReference type="InterPro" id="IPR021150">
    <property type="entry name" value="Ubiq_cyt_c_chap"/>
</dbReference>
<evidence type="ECO:0000256" key="1">
    <source>
        <dbReference type="ARBA" id="ARBA00006407"/>
    </source>
</evidence>
<reference evidence="3" key="1">
    <citation type="submission" date="2021-04" db="EMBL/GenBank/DDBJ databases">
        <authorList>
            <consortium name="Wellcome Sanger Institute Data Sharing"/>
        </authorList>
    </citation>
    <scope>NUCLEOTIDE SEQUENCE [LARGE SCALE GENOMIC DNA]</scope>
</reference>
<dbReference type="OrthoDB" id="4007at2759"/>
<dbReference type="Proteomes" id="UP000472264">
    <property type="component" value="Chromosome 5"/>
</dbReference>
<dbReference type="InterPro" id="IPR007129">
    <property type="entry name" value="Ubiqinol_cyt_c_chaperone_CPB3"/>
</dbReference>
<dbReference type="PANTHER" id="PTHR12184:SF1">
    <property type="entry name" value="UBIQUINOL-CYTOCHROME-C REDUCTASE COMPLEX ASSEMBLY FACTOR 1"/>
    <property type="match status" value="1"/>
</dbReference>
<name>A0A665TLV5_ECHNA</name>
<dbReference type="AlphaFoldDB" id="A0A665TLV5"/>
<evidence type="ECO:0000313" key="4">
    <source>
        <dbReference type="Proteomes" id="UP000472264"/>
    </source>
</evidence>
<dbReference type="GO" id="GO:0005739">
    <property type="term" value="C:mitochondrion"/>
    <property type="evidence" value="ECO:0007669"/>
    <property type="project" value="TreeGrafter"/>
</dbReference>
<gene>
    <name evidence="3" type="primary">uqcc1</name>
</gene>
<reference evidence="3" key="2">
    <citation type="submission" date="2025-08" db="UniProtKB">
        <authorList>
            <consortium name="Ensembl"/>
        </authorList>
    </citation>
    <scope>IDENTIFICATION</scope>
</reference>
<dbReference type="OMA" id="TWFLITE"/>
<dbReference type="Pfam" id="PF03981">
    <property type="entry name" value="Ubiq_cyt_C_chap"/>
    <property type="match status" value="1"/>
</dbReference>
<sequence>MYRRPLQSAARSLLSRTASGAATREATAQEVCFARSLAAYQLARFSSPCSTPCRTLHISTELCNVKETANPANEEVGAFTKLIEAMGFTGQLKYNKWQIKLAALRMYTCCVERINYDEFFEQCSLPDTLNSWFLVAQLHVWMCLVRMRQEGRTGKYMCQYIVHSMWEDVDQRSKIMGIEAIQRKESIKVMIQTFYAAIFAYDEAILSDDKMLASALWRNLFTCQCEDPKQLELMVEYVRKQMQYIDSLDGEDMLLTGEVKWRPLVEANAQSILKEVKPTYNDAGL</sequence>
<dbReference type="GO" id="GO:0034551">
    <property type="term" value="P:mitochondrial respiratory chain complex III assembly"/>
    <property type="evidence" value="ECO:0007669"/>
    <property type="project" value="TreeGrafter"/>
</dbReference>
<feature type="domain" description="Ubiquinol-cytochrome c chaperone" evidence="2">
    <location>
        <begin position="121"/>
        <end position="257"/>
    </location>
</feature>
<dbReference type="InParanoid" id="A0A665TLV5"/>
<evidence type="ECO:0000313" key="3">
    <source>
        <dbReference type="Ensembl" id="ENSENLP00000010944.1"/>
    </source>
</evidence>
<keyword evidence="4" id="KW-1185">Reference proteome</keyword>
<comment type="similarity">
    <text evidence="1">Belongs to the CBP3 family.</text>
</comment>
<organism evidence="3 4">
    <name type="scientific">Echeneis naucrates</name>
    <name type="common">Live sharksucker</name>
    <dbReference type="NCBI Taxonomy" id="173247"/>
    <lineage>
        <taxon>Eukaryota</taxon>
        <taxon>Metazoa</taxon>
        <taxon>Chordata</taxon>
        <taxon>Craniata</taxon>
        <taxon>Vertebrata</taxon>
        <taxon>Euteleostomi</taxon>
        <taxon>Actinopterygii</taxon>
        <taxon>Neopterygii</taxon>
        <taxon>Teleostei</taxon>
        <taxon>Neoteleostei</taxon>
        <taxon>Acanthomorphata</taxon>
        <taxon>Carangaria</taxon>
        <taxon>Carangiformes</taxon>
        <taxon>Echeneidae</taxon>
        <taxon>Echeneis</taxon>
    </lineage>
</organism>
<reference evidence="3" key="3">
    <citation type="submission" date="2025-09" db="UniProtKB">
        <authorList>
            <consortium name="Ensembl"/>
        </authorList>
    </citation>
    <scope>IDENTIFICATION</scope>
</reference>
<dbReference type="PANTHER" id="PTHR12184">
    <property type="entry name" value="UBIQUINOL-CYTOCHROME C REDUCTASE COMPLEX ASSEMBLY FACTOR 1 FAMILY MEMBER"/>
    <property type="match status" value="1"/>
</dbReference>
<evidence type="ECO:0000259" key="2">
    <source>
        <dbReference type="Pfam" id="PF03981"/>
    </source>
</evidence>
<dbReference type="Ensembl" id="ENSENLT00000011434.1">
    <property type="protein sequence ID" value="ENSENLP00000010944.1"/>
    <property type="gene ID" value="ENSENLG00000005262.1"/>
</dbReference>
<protein>
    <submittedName>
        <fullName evidence="3">Ubiquinol-cytochrome-c reductase complex assembly factor 1</fullName>
    </submittedName>
</protein>
<dbReference type="CTD" id="55245"/>
<proteinExistence type="inferred from homology"/>
<accession>A0A665TLV5</accession>